<dbReference type="NCBIfam" id="TIGR00652">
    <property type="entry name" value="DapF"/>
    <property type="match status" value="1"/>
</dbReference>
<comment type="caution">
    <text evidence="10">The sequence shown here is derived from an EMBL/GenBank/DDBJ whole genome shotgun (WGS) entry which is preliminary data.</text>
</comment>
<dbReference type="UniPathway" id="UPA00034">
    <property type="reaction ID" value="UER00025"/>
</dbReference>
<dbReference type="EMBL" id="LWQU01000017">
    <property type="protein sequence ID" value="OAN66032.1"/>
    <property type="molecule type" value="Genomic_DNA"/>
</dbReference>
<name>A0A178N253_9PROT</name>
<feature type="binding site" evidence="8">
    <location>
        <position position="49"/>
    </location>
    <ligand>
        <name>substrate</name>
    </ligand>
</feature>
<dbReference type="Pfam" id="PF01678">
    <property type="entry name" value="DAP_epimerase"/>
    <property type="match status" value="2"/>
</dbReference>
<keyword evidence="11" id="KW-1185">Reference proteome</keyword>
<dbReference type="SUPFAM" id="SSF54506">
    <property type="entry name" value="Diaminopimelate epimerase-like"/>
    <property type="match status" value="2"/>
</dbReference>
<dbReference type="PANTHER" id="PTHR31689:SF0">
    <property type="entry name" value="DIAMINOPIMELATE EPIMERASE"/>
    <property type="match status" value="1"/>
</dbReference>
<dbReference type="GO" id="GO:0008837">
    <property type="term" value="F:diaminopimelate epimerase activity"/>
    <property type="evidence" value="ECO:0007669"/>
    <property type="project" value="UniProtKB-UniRule"/>
</dbReference>
<dbReference type="PANTHER" id="PTHR31689">
    <property type="entry name" value="DIAMINOPIMELATE EPIMERASE, CHLOROPLASTIC"/>
    <property type="match status" value="1"/>
</dbReference>
<feature type="binding site" evidence="8">
    <location>
        <position position="69"/>
    </location>
    <ligand>
        <name>substrate</name>
    </ligand>
</feature>
<dbReference type="PROSITE" id="PS01326">
    <property type="entry name" value="DAP_EPIMERASE"/>
    <property type="match status" value="1"/>
</dbReference>
<feature type="binding site" evidence="8">
    <location>
        <begin position="79"/>
        <end position="80"/>
    </location>
    <ligand>
        <name>substrate</name>
    </ligand>
</feature>
<keyword evidence="6 8" id="KW-0413">Isomerase</keyword>
<feature type="binding site" evidence="8">
    <location>
        <position position="159"/>
    </location>
    <ligand>
        <name>substrate</name>
    </ligand>
</feature>
<dbReference type="GO" id="GO:0009089">
    <property type="term" value="P:lysine biosynthetic process via diaminopimelate"/>
    <property type="evidence" value="ECO:0007669"/>
    <property type="project" value="UniProtKB-UniRule"/>
</dbReference>
<dbReference type="AlphaFoldDB" id="A0A178N253"/>
<feature type="binding site" evidence="8">
    <location>
        <position position="16"/>
    </location>
    <ligand>
        <name>substrate</name>
    </ligand>
</feature>
<organism evidence="10 11">
    <name type="scientific">Magnetospirillum moscoviense</name>
    <dbReference type="NCBI Taxonomy" id="1437059"/>
    <lineage>
        <taxon>Bacteria</taxon>
        <taxon>Pseudomonadati</taxon>
        <taxon>Pseudomonadota</taxon>
        <taxon>Alphaproteobacteria</taxon>
        <taxon>Rhodospirillales</taxon>
        <taxon>Rhodospirillaceae</taxon>
        <taxon>Magnetospirillum</taxon>
    </lineage>
</organism>
<keyword evidence="4 8" id="KW-0028">Amino-acid biosynthesis</keyword>
<feature type="binding site" evidence="8">
    <location>
        <begin position="210"/>
        <end position="211"/>
    </location>
    <ligand>
        <name>substrate</name>
    </ligand>
</feature>
<evidence type="ECO:0000313" key="11">
    <source>
        <dbReference type="Proteomes" id="UP000078543"/>
    </source>
</evidence>
<dbReference type="InterPro" id="IPR018510">
    <property type="entry name" value="DAP_epimerase_AS"/>
</dbReference>
<gene>
    <name evidence="8" type="primary">dapF</name>
    <name evidence="10" type="ORF">A6A05_18640</name>
</gene>
<keyword evidence="5 8" id="KW-0457">Lysine biosynthesis</keyword>
<evidence type="ECO:0000256" key="7">
    <source>
        <dbReference type="ARBA" id="ARBA00051712"/>
    </source>
</evidence>
<comment type="pathway">
    <text evidence="1 8">Amino-acid biosynthesis; L-lysine biosynthesis via DAP pathway; DL-2,6-diaminopimelate from LL-2,6-diaminopimelate: step 1/1.</text>
</comment>
<evidence type="ECO:0000256" key="4">
    <source>
        <dbReference type="ARBA" id="ARBA00022605"/>
    </source>
</evidence>
<dbReference type="HAMAP" id="MF_00197">
    <property type="entry name" value="DAP_epimerase"/>
    <property type="match status" value="1"/>
</dbReference>
<feature type="active site" description="Proton donor" evidence="8">
    <location>
        <position position="78"/>
    </location>
</feature>
<evidence type="ECO:0000256" key="8">
    <source>
        <dbReference type="HAMAP-Rule" id="MF_00197"/>
    </source>
</evidence>
<feature type="binding site" evidence="8">
    <location>
        <begin position="220"/>
        <end position="221"/>
    </location>
    <ligand>
        <name>substrate</name>
    </ligand>
</feature>
<accession>A0A178N253</accession>
<comment type="catalytic activity">
    <reaction evidence="7 8">
        <text>(2S,6S)-2,6-diaminopimelate = meso-2,6-diaminopimelate</text>
        <dbReference type="Rhea" id="RHEA:15393"/>
        <dbReference type="ChEBI" id="CHEBI:57609"/>
        <dbReference type="ChEBI" id="CHEBI:57791"/>
        <dbReference type="EC" id="5.1.1.7"/>
    </reaction>
</comment>
<comment type="function">
    <text evidence="8">Catalyzes the stereoinversion of LL-2,6-diaminopimelate (L,L-DAP) to meso-diaminopimelate (meso-DAP), a precursor of L-lysine and an essential component of the bacterial peptidoglycan.</text>
</comment>
<evidence type="ECO:0000256" key="3">
    <source>
        <dbReference type="ARBA" id="ARBA00013080"/>
    </source>
</evidence>
<evidence type="ECO:0000256" key="1">
    <source>
        <dbReference type="ARBA" id="ARBA00005196"/>
    </source>
</evidence>
<dbReference type="InterPro" id="IPR001653">
    <property type="entry name" value="DAP_epimerase_DapF"/>
</dbReference>
<dbReference type="OrthoDB" id="9805408at2"/>
<feature type="active site" evidence="9">
    <location>
        <position position="78"/>
    </location>
</feature>
<dbReference type="EC" id="5.1.1.7" evidence="3 8"/>
<dbReference type="GO" id="GO:0005829">
    <property type="term" value="C:cytosol"/>
    <property type="evidence" value="ECO:0007669"/>
    <property type="project" value="TreeGrafter"/>
</dbReference>
<keyword evidence="8" id="KW-0963">Cytoplasm</keyword>
<evidence type="ECO:0000256" key="6">
    <source>
        <dbReference type="ARBA" id="ARBA00023235"/>
    </source>
</evidence>
<comment type="subcellular location">
    <subcellularLocation>
        <location evidence="8">Cytoplasm</location>
    </subcellularLocation>
</comment>
<dbReference type="RefSeq" id="WP_068496604.1">
    <property type="nucleotide sequence ID" value="NZ_LWQU01000017.1"/>
</dbReference>
<reference evidence="10 11" key="1">
    <citation type="submission" date="2016-04" db="EMBL/GenBank/DDBJ databases">
        <title>Draft genome sequence of freshwater magnetotactic bacteria Magnetospirillum marisnigri SP-1 and Magnetospirillum moscoviense BB-1.</title>
        <authorList>
            <person name="Koziaeva V."/>
            <person name="Dziuba M.V."/>
            <person name="Ivanov T.M."/>
            <person name="Kuznetsov B."/>
            <person name="Grouzdev D.S."/>
        </authorList>
    </citation>
    <scope>NUCLEOTIDE SEQUENCE [LARGE SCALE GENOMIC DNA]</scope>
    <source>
        <strain evidence="10 11">BB-1</strain>
    </source>
</reference>
<proteinExistence type="inferred from homology"/>
<evidence type="ECO:0000313" key="10">
    <source>
        <dbReference type="EMBL" id="OAN66032.1"/>
    </source>
</evidence>
<evidence type="ECO:0000256" key="9">
    <source>
        <dbReference type="PROSITE-ProRule" id="PRU10125"/>
    </source>
</evidence>
<feature type="site" description="Could be important to modulate the pK values of the two catalytic cysteine residues" evidence="8">
    <location>
        <position position="210"/>
    </location>
</feature>
<feature type="active site" description="Proton acceptor" evidence="8">
    <location>
        <position position="219"/>
    </location>
</feature>
<evidence type="ECO:0000256" key="2">
    <source>
        <dbReference type="ARBA" id="ARBA00010219"/>
    </source>
</evidence>
<feature type="binding site" evidence="8">
    <location>
        <position position="192"/>
    </location>
    <ligand>
        <name>substrate</name>
    </ligand>
</feature>
<evidence type="ECO:0000256" key="5">
    <source>
        <dbReference type="ARBA" id="ARBA00023154"/>
    </source>
</evidence>
<dbReference type="Proteomes" id="UP000078543">
    <property type="component" value="Unassembled WGS sequence"/>
</dbReference>
<comment type="similarity">
    <text evidence="2 8">Belongs to the diaminopimelate epimerase family.</text>
</comment>
<sequence length="279" mass="29442">MNTTGQPFIKMHGLGNDFVILDSRTHALALTPDRVRAVADRHTGIGCDQLIVIEPARNAVSDAWMTIYNPDGSQSGACGNATRCVAWLLMQESGADKVVIETVAGLLDAERRGPLLVAVDMGPARLDWRDIPLAQAVDTLHLPISTGALVDPVGVSMGNPHAVFFVDDVEALDLAALGPVLEHHALFPERANIEIAQVLAPGRIRMRVWERGAGITRACGSGACAVAVAAARRGLMGRAAEVVLDGGTLAIEWLADNHVLMTGPVATSFAGRLDSSLLP</sequence>
<feature type="site" description="Could be important to modulate the pK values of the two catalytic cysteine residues" evidence="8">
    <location>
        <position position="161"/>
    </location>
</feature>
<dbReference type="STRING" id="1437059.A6A05_18640"/>
<dbReference type="Gene3D" id="3.10.310.10">
    <property type="entry name" value="Diaminopimelate Epimerase, Chain A, domain 1"/>
    <property type="match status" value="2"/>
</dbReference>
<comment type="subunit">
    <text evidence="8">Homodimer.</text>
</comment>
<protein>
    <recommendedName>
        <fullName evidence="3 8">Diaminopimelate epimerase</fullName>
        <shortName evidence="8">DAP epimerase</shortName>
        <ecNumber evidence="3 8">5.1.1.7</ecNumber>
    </recommendedName>
    <alternativeName>
        <fullName evidence="8">PLP-independent amino acid racemase</fullName>
    </alternativeName>
</protein>